<accession>A0ABY6ZPJ7</accession>
<feature type="transmembrane region" description="Helical" evidence="1">
    <location>
        <begin position="20"/>
        <end position="43"/>
    </location>
</feature>
<keyword evidence="2" id="KW-0614">Plasmid</keyword>
<evidence type="ECO:0000313" key="3">
    <source>
        <dbReference type="Proteomes" id="UP001164761"/>
    </source>
</evidence>
<dbReference type="RefSeq" id="WP_268008778.1">
    <property type="nucleotide sequence ID" value="NZ_CP104068.1"/>
</dbReference>
<keyword evidence="1" id="KW-0812">Transmembrane</keyword>
<proteinExistence type="predicted"/>
<sequence length="113" mass="13132">MEDKREYRIPKHIEQRMRLLGLDTRGMIVVGSLSVISLVILLVSPHHHIKSLFIEFIILAAIPMGAWVFFSDERFAESVFLSAFYAKHKAVLRWESEPNAILENIQKSNRKKQ</sequence>
<organism evidence="2 3">
    <name type="scientific">Alicyclobacillus fastidiosus</name>
    <dbReference type="NCBI Taxonomy" id="392011"/>
    <lineage>
        <taxon>Bacteria</taxon>
        <taxon>Bacillati</taxon>
        <taxon>Bacillota</taxon>
        <taxon>Bacilli</taxon>
        <taxon>Bacillales</taxon>
        <taxon>Alicyclobacillaceae</taxon>
        <taxon>Alicyclobacillus</taxon>
    </lineage>
</organism>
<reference evidence="2" key="1">
    <citation type="submission" date="2022-08" db="EMBL/GenBank/DDBJ databases">
        <title>Alicyclobacillus fastidiosus DSM 17978, complete genome.</title>
        <authorList>
            <person name="Wang Q."/>
            <person name="Cai R."/>
            <person name="Wang Z."/>
        </authorList>
    </citation>
    <scope>NUCLEOTIDE SEQUENCE</scope>
    <source>
        <strain evidence="2">DSM 17978</strain>
        <plasmid evidence="2">unnamed1</plasmid>
    </source>
</reference>
<evidence type="ECO:0000256" key="1">
    <source>
        <dbReference type="SAM" id="Phobius"/>
    </source>
</evidence>
<protein>
    <recommendedName>
        <fullName evidence="4">PrgI family protein</fullName>
    </recommendedName>
</protein>
<geneLocation type="plasmid" evidence="2 3">
    <name>unnamed1</name>
</geneLocation>
<keyword evidence="1" id="KW-0472">Membrane</keyword>
<evidence type="ECO:0008006" key="4">
    <source>
        <dbReference type="Google" id="ProtNLM"/>
    </source>
</evidence>
<dbReference type="Proteomes" id="UP001164761">
    <property type="component" value="Plasmid unnamed1"/>
</dbReference>
<keyword evidence="3" id="KW-1185">Reference proteome</keyword>
<feature type="transmembrane region" description="Helical" evidence="1">
    <location>
        <begin position="49"/>
        <end position="70"/>
    </location>
</feature>
<keyword evidence="1" id="KW-1133">Transmembrane helix</keyword>
<gene>
    <name evidence="2" type="ORF">NZD89_28085</name>
</gene>
<dbReference type="EMBL" id="CP104068">
    <property type="protein sequence ID" value="WAH44910.1"/>
    <property type="molecule type" value="Genomic_DNA"/>
</dbReference>
<evidence type="ECO:0000313" key="2">
    <source>
        <dbReference type="EMBL" id="WAH44910.1"/>
    </source>
</evidence>
<name>A0ABY6ZPJ7_9BACL</name>